<evidence type="ECO:0000256" key="1">
    <source>
        <dbReference type="SAM" id="Phobius"/>
    </source>
</evidence>
<evidence type="ECO:0000313" key="3">
    <source>
        <dbReference type="Proteomes" id="UP000324973"/>
    </source>
</evidence>
<organism evidence="2 3">
    <name type="scientific">Luteimonas viscosa</name>
    <dbReference type="NCBI Taxonomy" id="1132694"/>
    <lineage>
        <taxon>Bacteria</taxon>
        <taxon>Pseudomonadati</taxon>
        <taxon>Pseudomonadota</taxon>
        <taxon>Gammaproteobacteria</taxon>
        <taxon>Lysobacterales</taxon>
        <taxon>Lysobacteraceae</taxon>
        <taxon>Luteimonas</taxon>
    </lineage>
</organism>
<dbReference type="OrthoDB" id="6024885at2"/>
<reference evidence="2 3" key="1">
    <citation type="submission" date="2019-08" db="EMBL/GenBank/DDBJ databases">
        <title>Luteimonas viscosus sp. nov., isolated from soil of a sunflower field.</title>
        <authorList>
            <person name="Jianli Z."/>
            <person name="Ying Z."/>
        </authorList>
    </citation>
    <scope>NUCLEOTIDE SEQUENCE [LARGE SCALE GENOMIC DNA]</scope>
    <source>
        <strain evidence="2 3">XBU10</strain>
    </source>
</reference>
<feature type="transmembrane region" description="Helical" evidence="1">
    <location>
        <begin position="48"/>
        <end position="68"/>
    </location>
</feature>
<dbReference type="AlphaFoldDB" id="A0A5D4XRW9"/>
<sequence>MSEANARLAWTSLLVWACALLALGAQVPGYSQAVHPMALPGARGMPGAGLFNAMVFVLPGSLVALVAWRLRTLLPARSGAAARIGATLLLLSALAFAVQGVLPIERSDTDGAATALHASAWTTWWIAFAAGSLALALAVREWRVPMLLSLAAVLANAPLAGVWLPGGIAQRIACACWFAGIAWIASGRLSRGAA</sequence>
<keyword evidence="1" id="KW-1133">Transmembrane helix</keyword>
<feature type="transmembrane region" description="Helical" evidence="1">
    <location>
        <begin position="170"/>
        <end position="189"/>
    </location>
</feature>
<feature type="transmembrane region" description="Helical" evidence="1">
    <location>
        <begin position="80"/>
        <end position="102"/>
    </location>
</feature>
<feature type="transmembrane region" description="Helical" evidence="1">
    <location>
        <begin position="146"/>
        <end position="164"/>
    </location>
</feature>
<proteinExistence type="predicted"/>
<evidence type="ECO:0000313" key="2">
    <source>
        <dbReference type="EMBL" id="TYT27346.1"/>
    </source>
</evidence>
<comment type="caution">
    <text evidence="2">The sequence shown here is derived from an EMBL/GenBank/DDBJ whole genome shotgun (WGS) entry which is preliminary data.</text>
</comment>
<accession>A0A5D4XRW9</accession>
<dbReference type="RefSeq" id="WP_149103897.1">
    <property type="nucleotide sequence ID" value="NZ_VTFT01000001.1"/>
</dbReference>
<feature type="transmembrane region" description="Helical" evidence="1">
    <location>
        <begin position="122"/>
        <end position="139"/>
    </location>
</feature>
<keyword evidence="1" id="KW-0472">Membrane</keyword>
<dbReference type="Proteomes" id="UP000324973">
    <property type="component" value="Unassembled WGS sequence"/>
</dbReference>
<protein>
    <submittedName>
        <fullName evidence="2">DUF998 domain-containing protein</fullName>
    </submittedName>
</protein>
<keyword evidence="1" id="KW-0812">Transmembrane</keyword>
<name>A0A5D4XRW9_9GAMM</name>
<dbReference type="EMBL" id="VTFT01000001">
    <property type="protein sequence ID" value="TYT27346.1"/>
    <property type="molecule type" value="Genomic_DNA"/>
</dbReference>
<keyword evidence="3" id="KW-1185">Reference proteome</keyword>
<gene>
    <name evidence="2" type="ORF">FZO89_14375</name>
</gene>